<keyword evidence="5" id="KW-0573">Peptidoglycan synthesis</keyword>
<dbReference type="PANTHER" id="PTHR21581:SF33">
    <property type="entry name" value="D-ALANYL-D-ALANINE CARBOXYPEPTIDASE DACB"/>
    <property type="match status" value="1"/>
</dbReference>
<dbReference type="InterPro" id="IPR012338">
    <property type="entry name" value="Beta-lactam/transpept-like"/>
</dbReference>
<evidence type="ECO:0000256" key="7">
    <source>
        <dbReference type="PIRSR" id="PIRSR618044-1"/>
    </source>
</evidence>
<dbReference type="RefSeq" id="WP_131988615.1">
    <property type="nucleotide sequence ID" value="NZ_SMKL01000113.1"/>
</dbReference>
<gene>
    <name evidence="13" type="ORF">E1212_27885</name>
</gene>
<dbReference type="PANTHER" id="PTHR21581">
    <property type="entry name" value="D-ALANYL-D-ALANINE CARBOXYPEPTIDASE"/>
    <property type="match status" value="1"/>
</dbReference>
<keyword evidence="11" id="KW-0812">Transmembrane</keyword>
<dbReference type="PRINTS" id="PR00725">
    <property type="entry name" value="DADACBPTASE1"/>
</dbReference>
<evidence type="ECO:0000256" key="10">
    <source>
        <dbReference type="SAM" id="MobiDB-lite"/>
    </source>
</evidence>
<dbReference type="GO" id="GO:0006508">
    <property type="term" value="P:proteolysis"/>
    <property type="evidence" value="ECO:0007669"/>
    <property type="project" value="InterPro"/>
</dbReference>
<sequence length="420" mass="42858">MVSLTSTMGSALRSSRSHRAWIAPVAALVVLGSGALLPAGAATQTPPASESGAATPAPSPTVLEPPADSPVDEIVGGADLAATGVPLVSPSAPPLPTVDAQSWLVADAETGDVLAAYSPHERRPPASTIKLLTVLAAGSSLDPEETYVATEADTSVEGSRVGIVAAQTYTVEQLLHGLLLASGNDAAHAIAEAAGGLDETVGRMNDEARRLGAFDTKAVTPHGLDTPGQLSSAYDLALIGREALDDETIARLAGTPVYDFPGTDGATFQIQNQNRLLGSYDGAIGLKTGFTTLAGHTFVGAVERDGRLLIATILGSEGRAEDAAAALFDWAFAAQEAPAVGHLVEPDEVEAMVTEAADDGDIIGRNPLEDYEDVLTGSGGSSEGVPPVVWLSLAAAALAGGLGFALRRRRPKTTGRYSSK</sequence>
<keyword evidence="11" id="KW-1133">Transmembrane helix</keyword>
<dbReference type="Pfam" id="PF00768">
    <property type="entry name" value="Peptidase_S11"/>
    <property type="match status" value="1"/>
</dbReference>
<evidence type="ECO:0000256" key="8">
    <source>
        <dbReference type="PIRSR" id="PIRSR618044-2"/>
    </source>
</evidence>
<proteinExistence type="inferred from homology"/>
<keyword evidence="2" id="KW-0732">Signal</keyword>
<feature type="active site" description="Proton acceptor" evidence="7">
    <location>
        <position position="130"/>
    </location>
</feature>
<name>A0A4R4RA44_9ACTN</name>
<feature type="binding site" evidence="8">
    <location>
        <position position="287"/>
    </location>
    <ligand>
        <name>substrate</name>
    </ligand>
</feature>
<feature type="active site" evidence="7">
    <location>
        <position position="182"/>
    </location>
</feature>
<dbReference type="InterPro" id="IPR001967">
    <property type="entry name" value="Peptidase_S11_N"/>
</dbReference>
<keyword evidence="14" id="KW-1185">Reference proteome</keyword>
<feature type="region of interest" description="Disordered" evidence="10">
    <location>
        <begin position="40"/>
        <end position="66"/>
    </location>
</feature>
<keyword evidence="3" id="KW-0378">Hydrolase</keyword>
<dbReference type="Proteomes" id="UP000295621">
    <property type="component" value="Unassembled WGS sequence"/>
</dbReference>
<evidence type="ECO:0000256" key="9">
    <source>
        <dbReference type="RuleBase" id="RU004016"/>
    </source>
</evidence>
<dbReference type="OrthoDB" id="3663940at2"/>
<evidence type="ECO:0000259" key="12">
    <source>
        <dbReference type="Pfam" id="PF00768"/>
    </source>
</evidence>
<keyword evidence="6" id="KW-0961">Cell wall biogenesis/degradation</keyword>
<evidence type="ECO:0000256" key="6">
    <source>
        <dbReference type="ARBA" id="ARBA00023316"/>
    </source>
</evidence>
<dbReference type="GO" id="GO:0071555">
    <property type="term" value="P:cell wall organization"/>
    <property type="evidence" value="ECO:0007669"/>
    <property type="project" value="UniProtKB-KW"/>
</dbReference>
<evidence type="ECO:0000256" key="2">
    <source>
        <dbReference type="ARBA" id="ARBA00022729"/>
    </source>
</evidence>
<dbReference type="InterPro" id="IPR018044">
    <property type="entry name" value="Peptidase_S11"/>
</dbReference>
<dbReference type="SUPFAM" id="SSF56601">
    <property type="entry name" value="beta-lactamase/transpeptidase-like"/>
    <property type="match status" value="1"/>
</dbReference>
<accession>A0A4R4RA44</accession>
<evidence type="ECO:0000256" key="4">
    <source>
        <dbReference type="ARBA" id="ARBA00022960"/>
    </source>
</evidence>
<evidence type="ECO:0000256" key="5">
    <source>
        <dbReference type="ARBA" id="ARBA00022984"/>
    </source>
</evidence>
<comment type="similarity">
    <text evidence="1 9">Belongs to the peptidase S11 family.</text>
</comment>
<feature type="active site" description="Acyl-ester intermediate" evidence="7">
    <location>
        <position position="127"/>
    </location>
</feature>
<evidence type="ECO:0000256" key="11">
    <source>
        <dbReference type="SAM" id="Phobius"/>
    </source>
</evidence>
<organism evidence="13 14">
    <name type="scientific">Jiangella ureilytica</name>
    <dbReference type="NCBI Taxonomy" id="2530374"/>
    <lineage>
        <taxon>Bacteria</taxon>
        <taxon>Bacillati</taxon>
        <taxon>Actinomycetota</taxon>
        <taxon>Actinomycetes</taxon>
        <taxon>Jiangellales</taxon>
        <taxon>Jiangellaceae</taxon>
        <taxon>Jiangella</taxon>
    </lineage>
</organism>
<evidence type="ECO:0000256" key="1">
    <source>
        <dbReference type="ARBA" id="ARBA00007164"/>
    </source>
</evidence>
<keyword evidence="11" id="KW-0472">Membrane</keyword>
<comment type="caution">
    <text evidence="13">The sequence shown here is derived from an EMBL/GenBank/DDBJ whole genome shotgun (WGS) entry which is preliminary data.</text>
</comment>
<dbReference type="GO" id="GO:0009002">
    <property type="term" value="F:serine-type D-Ala-D-Ala carboxypeptidase activity"/>
    <property type="evidence" value="ECO:0007669"/>
    <property type="project" value="InterPro"/>
</dbReference>
<evidence type="ECO:0000256" key="3">
    <source>
        <dbReference type="ARBA" id="ARBA00022801"/>
    </source>
</evidence>
<feature type="domain" description="Peptidase S11 D-alanyl-D-alanine carboxypeptidase A N-terminal" evidence="12">
    <location>
        <begin position="96"/>
        <end position="316"/>
    </location>
</feature>
<evidence type="ECO:0000313" key="14">
    <source>
        <dbReference type="Proteomes" id="UP000295621"/>
    </source>
</evidence>
<dbReference type="EMBL" id="SMKL01000113">
    <property type="protein sequence ID" value="TDC45991.1"/>
    <property type="molecule type" value="Genomic_DNA"/>
</dbReference>
<keyword evidence="4" id="KW-0133">Cell shape</keyword>
<dbReference type="GO" id="GO:0008360">
    <property type="term" value="P:regulation of cell shape"/>
    <property type="evidence" value="ECO:0007669"/>
    <property type="project" value="UniProtKB-KW"/>
</dbReference>
<dbReference type="AlphaFoldDB" id="A0A4R4RA44"/>
<evidence type="ECO:0000313" key="13">
    <source>
        <dbReference type="EMBL" id="TDC45991.1"/>
    </source>
</evidence>
<feature type="transmembrane region" description="Helical" evidence="11">
    <location>
        <begin position="388"/>
        <end position="406"/>
    </location>
</feature>
<reference evidence="13 14" key="1">
    <citation type="submission" date="2019-02" db="EMBL/GenBank/DDBJ databases">
        <title>Draft genome sequences of novel Actinobacteria.</title>
        <authorList>
            <person name="Sahin N."/>
            <person name="Ay H."/>
            <person name="Saygin H."/>
        </authorList>
    </citation>
    <scope>NUCLEOTIDE SEQUENCE [LARGE SCALE GENOMIC DNA]</scope>
    <source>
        <strain evidence="13 14">KC603</strain>
    </source>
</reference>
<dbReference type="Gene3D" id="3.40.710.10">
    <property type="entry name" value="DD-peptidase/beta-lactamase superfamily"/>
    <property type="match status" value="1"/>
</dbReference>
<protein>
    <recommendedName>
        <fullName evidence="12">Peptidase S11 D-alanyl-D-alanine carboxypeptidase A N-terminal domain-containing protein</fullName>
    </recommendedName>
</protein>
<dbReference type="GO" id="GO:0009252">
    <property type="term" value="P:peptidoglycan biosynthetic process"/>
    <property type="evidence" value="ECO:0007669"/>
    <property type="project" value="UniProtKB-KW"/>
</dbReference>